<dbReference type="PRINTS" id="PR00792">
    <property type="entry name" value="PEPSIN"/>
</dbReference>
<evidence type="ECO:0000313" key="5">
    <source>
        <dbReference type="Proteomes" id="UP000310108"/>
    </source>
</evidence>
<dbReference type="PROSITE" id="PS51767">
    <property type="entry name" value="PEPTIDASE_A1"/>
    <property type="match status" value="1"/>
</dbReference>
<keyword evidence="4" id="KW-0645">Protease</keyword>
<dbReference type="InterPro" id="IPR021109">
    <property type="entry name" value="Peptidase_aspartic_dom_sf"/>
</dbReference>
<feature type="chain" id="PRO_5020615693" evidence="2">
    <location>
        <begin position="21"/>
        <end position="380"/>
    </location>
</feature>
<evidence type="ECO:0000313" key="4">
    <source>
        <dbReference type="EMBL" id="TKW51601.1"/>
    </source>
</evidence>
<reference evidence="4 5" key="1">
    <citation type="journal article" date="2019" name="PLoS ONE">
        <title>Comparative genome analysis indicates high evolutionary potential of pathogenicity genes in Colletotrichum tanaceti.</title>
        <authorList>
            <person name="Lelwala R.V."/>
            <person name="Korhonen P.K."/>
            <person name="Young N.D."/>
            <person name="Scott J.B."/>
            <person name="Ades P.A."/>
            <person name="Gasser R.B."/>
            <person name="Taylor P.W.J."/>
        </authorList>
    </citation>
    <scope>NUCLEOTIDE SEQUENCE [LARGE SCALE GENOMIC DNA]</scope>
    <source>
        <strain evidence="4">BRIP57314</strain>
    </source>
</reference>
<proteinExistence type="inferred from homology"/>
<feature type="signal peptide" evidence="2">
    <location>
        <begin position="1"/>
        <end position="20"/>
    </location>
</feature>
<keyword evidence="2" id="KW-0732">Signal</keyword>
<evidence type="ECO:0000256" key="1">
    <source>
        <dbReference type="ARBA" id="ARBA00007447"/>
    </source>
</evidence>
<dbReference type="Pfam" id="PF00026">
    <property type="entry name" value="Asp"/>
    <property type="match status" value="1"/>
</dbReference>
<dbReference type="STRING" id="1306861.A0A4U6X7W3"/>
<dbReference type="AlphaFoldDB" id="A0A4U6X7W3"/>
<comment type="similarity">
    <text evidence="1">Belongs to the peptidase A1 family.</text>
</comment>
<evidence type="ECO:0000256" key="2">
    <source>
        <dbReference type="SAM" id="SignalP"/>
    </source>
</evidence>
<dbReference type="PANTHER" id="PTHR47966:SF51">
    <property type="entry name" value="BETA-SITE APP-CLEAVING ENZYME, ISOFORM A-RELATED"/>
    <property type="match status" value="1"/>
</dbReference>
<dbReference type="EMBL" id="PJEX01000294">
    <property type="protein sequence ID" value="TKW51601.1"/>
    <property type="molecule type" value="Genomic_DNA"/>
</dbReference>
<dbReference type="InterPro" id="IPR001461">
    <property type="entry name" value="Aspartic_peptidase_A1"/>
</dbReference>
<dbReference type="GO" id="GO:0006508">
    <property type="term" value="P:proteolysis"/>
    <property type="evidence" value="ECO:0007669"/>
    <property type="project" value="UniProtKB-KW"/>
</dbReference>
<dbReference type="CDD" id="cd05471">
    <property type="entry name" value="pepsin_like"/>
    <property type="match status" value="1"/>
</dbReference>
<dbReference type="GO" id="GO:0004190">
    <property type="term" value="F:aspartic-type endopeptidase activity"/>
    <property type="evidence" value="ECO:0007669"/>
    <property type="project" value="InterPro"/>
</dbReference>
<protein>
    <submittedName>
        <fullName evidence="4">Aspartic protease</fullName>
    </submittedName>
</protein>
<dbReference type="InterPro" id="IPR033121">
    <property type="entry name" value="PEPTIDASE_A1"/>
</dbReference>
<keyword evidence="4" id="KW-0378">Hydrolase</keyword>
<dbReference type="Proteomes" id="UP000310108">
    <property type="component" value="Unassembled WGS sequence"/>
</dbReference>
<dbReference type="SUPFAM" id="SSF50630">
    <property type="entry name" value="Acid proteases"/>
    <property type="match status" value="1"/>
</dbReference>
<dbReference type="PANTHER" id="PTHR47966">
    <property type="entry name" value="BETA-SITE APP-CLEAVING ENZYME, ISOFORM A-RELATED"/>
    <property type="match status" value="1"/>
</dbReference>
<dbReference type="Gene3D" id="2.40.70.10">
    <property type="entry name" value="Acid Proteases"/>
    <property type="match status" value="2"/>
</dbReference>
<keyword evidence="5" id="KW-1185">Reference proteome</keyword>
<evidence type="ECO:0000259" key="3">
    <source>
        <dbReference type="PROSITE" id="PS51767"/>
    </source>
</evidence>
<feature type="domain" description="Peptidase A1" evidence="3">
    <location>
        <begin position="69"/>
        <end position="375"/>
    </location>
</feature>
<sequence length="380" mass="40614">MSLPFSLVFSLLSAALTVSAIRIPVTQLRPSGSSPLQVAKRSLHAALKMEICVTDGTAVVPQTFDEGFWFGTFDVGLARNLSLLIDTGSSDLAVNPDRYKTSNASVDLQRQGALRYGTVFANGCGVANISYSVFNDSMSFANMTVPVQTFASVKLTPPPDNDTVTQFPHDGIAGLGTSNRSQLKATTFFHQMCDRGTIKECRFGLAFKGDGTGVQVLGEVDETLFSGSLARANIEEEWRVRGDVRVGGQLVVKDQNMFVDSGTVNVVGPLAQVAKLFENAGIQAVNLSLPGCKKIMTGHYPCDKPPPVTFSLSTGGEDALGIEAAAFKQAANGENNCTTTITGIANNTKFWVIGQSWLQGKYVDFDVTGRTIGVAYLKDK</sequence>
<accession>A0A4U6X7W3</accession>
<dbReference type="InterPro" id="IPR034164">
    <property type="entry name" value="Pepsin-like_dom"/>
</dbReference>
<gene>
    <name evidence="4" type="primary">pr1</name>
    <name evidence="4" type="ORF">CTA1_2064</name>
</gene>
<comment type="caution">
    <text evidence="4">The sequence shown here is derived from an EMBL/GenBank/DDBJ whole genome shotgun (WGS) entry which is preliminary data.</text>
</comment>
<name>A0A4U6X7W3_9PEZI</name>
<organism evidence="4 5">
    <name type="scientific">Colletotrichum tanaceti</name>
    <dbReference type="NCBI Taxonomy" id="1306861"/>
    <lineage>
        <taxon>Eukaryota</taxon>
        <taxon>Fungi</taxon>
        <taxon>Dikarya</taxon>
        <taxon>Ascomycota</taxon>
        <taxon>Pezizomycotina</taxon>
        <taxon>Sordariomycetes</taxon>
        <taxon>Hypocreomycetidae</taxon>
        <taxon>Glomerellales</taxon>
        <taxon>Glomerellaceae</taxon>
        <taxon>Colletotrichum</taxon>
        <taxon>Colletotrichum destructivum species complex</taxon>
    </lineage>
</organism>